<comment type="similarity">
    <text evidence="1">Belongs to the RutC family.</text>
</comment>
<dbReference type="Gene3D" id="3.30.1330.40">
    <property type="entry name" value="RutC-like"/>
    <property type="match status" value="1"/>
</dbReference>
<sequence>MTKKRNHFSTVDHIVNNEVHMASQRKVITLESDPLAPYAIAPGWRVGDLLFLSGQAAIDEMGNIVGAEDFDQQVAQTFVNIDRVLAAGGSSRDKIVKVTIYLTDMANFPKIVEARKQYFSEPYPADTIVEVKALALPELMVEIDVIAAV</sequence>
<dbReference type="InterPro" id="IPR006175">
    <property type="entry name" value="YjgF/YER057c/UK114"/>
</dbReference>
<evidence type="ECO:0000313" key="3">
    <source>
        <dbReference type="Proteomes" id="UP001500713"/>
    </source>
</evidence>
<dbReference type="Proteomes" id="UP001500713">
    <property type="component" value="Unassembled WGS sequence"/>
</dbReference>
<proteinExistence type="inferred from homology"/>
<dbReference type="Pfam" id="PF01042">
    <property type="entry name" value="Ribonuc_L-PSP"/>
    <property type="match status" value="1"/>
</dbReference>
<evidence type="ECO:0000256" key="1">
    <source>
        <dbReference type="ARBA" id="ARBA00010552"/>
    </source>
</evidence>
<evidence type="ECO:0000313" key="2">
    <source>
        <dbReference type="EMBL" id="GAA0471182.1"/>
    </source>
</evidence>
<protein>
    <submittedName>
        <fullName evidence="2">RidA family protein</fullName>
    </submittedName>
</protein>
<comment type="caution">
    <text evidence="2">The sequence shown here is derived from an EMBL/GenBank/DDBJ whole genome shotgun (WGS) entry which is preliminary data.</text>
</comment>
<dbReference type="InterPro" id="IPR035959">
    <property type="entry name" value="RutC-like_sf"/>
</dbReference>
<dbReference type="SUPFAM" id="SSF55298">
    <property type="entry name" value="YjgF-like"/>
    <property type="match status" value="1"/>
</dbReference>
<dbReference type="RefSeq" id="WP_229956432.1">
    <property type="nucleotide sequence ID" value="NZ_BAAAEM010000002.1"/>
</dbReference>
<dbReference type="PANTHER" id="PTHR11803">
    <property type="entry name" value="2-IMINOBUTANOATE/2-IMINOPROPANOATE DEAMINASE RIDA"/>
    <property type="match status" value="1"/>
</dbReference>
<gene>
    <name evidence="2" type="ORF">GCM10009096_10150</name>
</gene>
<accession>A0ABN1A9T6</accession>
<dbReference type="PANTHER" id="PTHR11803:SF58">
    <property type="entry name" value="PROTEIN HMF1-RELATED"/>
    <property type="match status" value="1"/>
</dbReference>
<keyword evidence="3" id="KW-1185">Reference proteome</keyword>
<dbReference type="EMBL" id="BAAAEM010000002">
    <property type="protein sequence ID" value="GAA0471182.1"/>
    <property type="molecule type" value="Genomic_DNA"/>
</dbReference>
<organism evidence="2 3">
    <name type="scientific">Parasphingorhabdus litoris</name>
    <dbReference type="NCBI Taxonomy" id="394733"/>
    <lineage>
        <taxon>Bacteria</taxon>
        <taxon>Pseudomonadati</taxon>
        <taxon>Pseudomonadota</taxon>
        <taxon>Alphaproteobacteria</taxon>
        <taxon>Sphingomonadales</taxon>
        <taxon>Sphingomonadaceae</taxon>
        <taxon>Parasphingorhabdus</taxon>
    </lineage>
</organism>
<dbReference type="CDD" id="cd00448">
    <property type="entry name" value="YjgF_YER057c_UK114_family"/>
    <property type="match status" value="1"/>
</dbReference>
<name>A0ABN1A9T6_9SPHN</name>
<reference evidence="2 3" key="1">
    <citation type="journal article" date="2019" name="Int. J. Syst. Evol. Microbiol.">
        <title>The Global Catalogue of Microorganisms (GCM) 10K type strain sequencing project: providing services to taxonomists for standard genome sequencing and annotation.</title>
        <authorList>
            <consortium name="The Broad Institute Genomics Platform"/>
            <consortium name="The Broad Institute Genome Sequencing Center for Infectious Disease"/>
            <person name="Wu L."/>
            <person name="Ma J."/>
        </authorList>
    </citation>
    <scope>NUCLEOTIDE SEQUENCE [LARGE SCALE GENOMIC DNA]</scope>
    <source>
        <strain evidence="2 3">JCM 14162</strain>
    </source>
</reference>